<dbReference type="PANTHER" id="PTHR35340:SF9">
    <property type="entry name" value="ASST-DOMAIN-CONTAINING PROTEIN"/>
    <property type="match status" value="1"/>
</dbReference>
<keyword evidence="5" id="KW-1185">Reference proteome</keyword>
<keyword evidence="2" id="KW-0812">Transmembrane</keyword>
<organism evidence="4 5">
    <name type="scientific">Knufia peltigerae</name>
    <dbReference type="NCBI Taxonomy" id="1002370"/>
    <lineage>
        <taxon>Eukaryota</taxon>
        <taxon>Fungi</taxon>
        <taxon>Dikarya</taxon>
        <taxon>Ascomycota</taxon>
        <taxon>Pezizomycotina</taxon>
        <taxon>Eurotiomycetes</taxon>
        <taxon>Chaetothyriomycetidae</taxon>
        <taxon>Chaetothyriales</taxon>
        <taxon>Trichomeriaceae</taxon>
        <taxon>Knufia</taxon>
    </lineage>
</organism>
<proteinExistence type="predicted"/>
<sequence length="650" mass="73010">MRLSAPCHAIGWWWLFLSFLFAGRTGADDNSSQPISIFRSRPDLVSPILTVFTRIPEKQSPGYYFVSPYQQIQESVHIYDNDANLVYSGFGSAGPGISHAPQTCMYKGEVHLCFYQGTQMLGWGHGHGIIMDKHYRIVKSVEPGSYQASSDMHEFKLIEDGKSALLTQYLRSVYDLCPWNLCDGLGYIQEGAFQEVDVDSGKVVFEWRSLDHVDPSESYVDPSTTEISGTGEAPGSPWDYFHINSIDKNEDGDYLISARHVSAVYKISGVDGHVIWRLNGAKSDYHLDGFSFSSQHDARFISENKTHTVLSLFDNGSNGFNQTQPHSTGQIISLDHQTKVATCLLNLDPPFIDGHAHISKSQGNFQQLPDGNIIMGWGNDAFWTEYTSDGEIVFYGALGWRNVMNYRVHKFDNWVGLPLTKPALWTYSKAGDEMMMYVSWNGATEVKSWRLYGADSRDGPWKEIVENGPKTGFETILRHESTYTFVYAEALDKNGLVLGASAAERVFTPPVQMLEYCDDLACRFMPSDEEREQERQRKAEEQRQREEEERLATQRATENRERARERAKKRAEMYGGALGGLAALIILIIVLATRNFVSRPVHALVHRAYGTIRTKMGKADARAVGVGVGYKALPLEEQDGVRVPIISDPS</sequence>
<feature type="signal peptide" evidence="3">
    <location>
        <begin position="1"/>
        <end position="27"/>
    </location>
</feature>
<accession>A0AA39CRU1</accession>
<protein>
    <recommendedName>
        <fullName evidence="6">ASST-domain-containing protein</fullName>
    </recommendedName>
</protein>
<dbReference type="EMBL" id="JAPDRN010000139">
    <property type="protein sequence ID" value="KAJ9618605.1"/>
    <property type="molecule type" value="Genomic_DNA"/>
</dbReference>
<evidence type="ECO:0000313" key="4">
    <source>
        <dbReference type="EMBL" id="KAJ9618605.1"/>
    </source>
</evidence>
<keyword evidence="3" id="KW-0732">Signal</keyword>
<evidence type="ECO:0000256" key="1">
    <source>
        <dbReference type="SAM" id="MobiDB-lite"/>
    </source>
</evidence>
<dbReference type="Pfam" id="PF14269">
    <property type="entry name" value="Arylsulfotran_2"/>
    <property type="match status" value="1"/>
</dbReference>
<evidence type="ECO:0000313" key="5">
    <source>
        <dbReference type="Proteomes" id="UP001172681"/>
    </source>
</evidence>
<name>A0AA39CRU1_9EURO</name>
<dbReference type="InterPro" id="IPR039535">
    <property type="entry name" value="ASST-like"/>
</dbReference>
<gene>
    <name evidence="4" type="ORF">H2204_012958</name>
</gene>
<feature type="chain" id="PRO_5041318709" description="ASST-domain-containing protein" evidence="3">
    <location>
        <begin position="28"/>
        <end position="650"/>
    </location>
</feature>
<comment type="caution">
    <text evidence="4">The sequence shown here is derived from an EMBL/GenBank/DDBJ whole genome shotgun (WGS) entry which is preliminary data.</text>
</comment>
<dbReference type="Proteomes" id="UP001172681">
    <property type="component" value="Unassembled WGS sequence"/>
</dbReference>
<reference evidence="4" key="1">
    <citation type="submission" date="2022-10" db="EMBL/GenBank/DDBJ databases">
        <title>Culturing micro-colonial fungi from biological soil crusts in the Mojave desert and describing Neophaeococcomyces mojavensis, and introducing the new genera and species Taxawa tesnikishii.</title>
        <authorList>
            <person name="Kurbessoian T."/>
            <person name="Stajich J.E."/>
        </authorList>
    </citation>
    <scope>NUCLEOTIDE SEQUENCE</scope>
    <source>
        <strain evidence="4">TK_35</strain>
    </source>
</reference>
<evidence type="ECO:0008006" key="6">
    <source>
        <dbReference type="Google" id="ProtNLM"/>
    </source>
</evidence>
<evidence type="ECO:0000256" key="3">
    <source>
        <dbReference type="SAM" id="SignalP"/>
    </source>
</evidence>
<keyword evidence="2" id="KW-0472">Membrane</keyword>
<dbReference type="AlphaFoldDB" id="A0AA39CRU1"/>
<feature type="region of interest" description="Disordered" evidence="1">
    <location>
        <begin position="528"/>
        <end position="563"/>
    </location>
</feature>
<dbReference type="PANTHER" id="PTHR35340">
    <property type="entry name" value="PQQ ENZYME REPEAT PROTEIN-RELATED"/>
    <property type="match status" value="1"/>
</dbReference>
<dbReference type="InterPro" id="IPR053143">
    <property type="entry name" value="Arylsulfate_ST"/>
</dbReference>
<feature type="transmembrane region" description="Helical" evidence="2">
    <location>
        <begin position="573"/>
        <end position="592"/>
    </location>
</feature>
<keyword evidence="2" id="KW-1133">Transmembrane helix</keyword>
<evidence type="ECO:0000256" key="2">
    <source>
        <dbReference type="SAM" id="Phobius"/>
    </source>
</evidence>